<keyword evidence="2" id="KW-1185">Reference proteome</keyword>
<dbReference type="EMBL" id="JOJR01000237">
    <property type="protein sequence ID" value="RCN41409.1"/>
    <property type="molecule type" value="Genomic_DNA"/>
</dbReference>
<protein>
    <submittedName>
        <fullName evidence="1">Uncharacterized protein</fullName>
    </submittedName>
</protein>
<comment type="caution">
    <text evidence="1">The sequence shown here is derived from an EMBL/GenBank/DDBJ whole genome shotgun (WGS) entry which is preliminary data.</text>
</comment>
<accession>A0A368GDR9</accession>
<sequence length="325" mass="36558">MYLPSGKPTEISFNRGFSCTITLTPPQGTVLYTTFMGSGFGNESITAMVRNDQSTLVKVPELEFGFKLVPVAQPLVISIHMKSSGMLYIEAIAVPVNFNQNQLFLPVNESYIVDTKELKNAYSSMTFIAPDSFQIVLFIVYWHEFPEHDSRRLIVFDMMAKRFLVTGAKIVQTKKGVLATGKQYVTVFYAGDYFVDASVMAFACRDMYPYDWEAYSARAWENETFTIEGSAQLVGSTTMIRRSAHDNTIGLANYTLARSVDGSLLFQDRNPNDPPAELEVFRKRAYTFTVQSGTLQVSTQSLFHSGANTVPLHWLMLLTIILLRM</sequence>
<dbReference type="OrthoDB" id="10402920at2759"/>
<evidence type="ECO:0000313" key="2">
    <source>
        <dbReference type="Proteomes" id="UP000252519"/>
    </source>
</evidence>
<evidence type="ECO:0000313" key="1">
    <source>
        <dbReference type="EMBL" id="RCN41409.1"/>
    </source>
</evidence>
<dbReference type="AlphaFoldDB" id="A0A368GDR9"/>
<name>A0A368GDR9_ANCCA</name>
<organism evidence="1 2">
    <name type="scientific">Ancylostoma caninum</name>
    <name type="common">Dog hookworm</name>
    <dbReference type="NCBI Taxonomy" id="29170"/>
    <lineage>
        <taxon>Eukaryota</taxon>
        <taxon>Metazoa</taxon>
        <taxon>Ecdysozoa</taxon>
        <taxon>Nematoda</taxon>
        <taxon>Chromadorea</taxon>
        <taxon>Rhabditida</taxon>
        <taxon>Rhabditina</taxon>
        <taxon>Rhabditomorpha</taxon>
        <taxon>Strongyloidea</taxon>
        <taxon>Ancylostomatidae</taxon>
        <taxon>Ancylostomatinae</taxon>
        <taxon>Ancylostoma</taxon>
    </lineage>
</organism>
<dbReference type="Proteomes" id="UP000252519">
    <property type="component" value="Unassembled WGS sequence"/>
</dbReference>
<reference evidence="1 2" key="1">
    <citation type="submission" date="2014-10" db="EMBL/GenBank/DDBJ databases">
        <title>Draft genome of the hookworm Ancylostoma caninum.</title>
        <authorList>
            <person name="Mitreva M."/>
        </authorList>
    </citation>
    <scope>NUCLEOTIDE SEQUENCE [LARGE SCALE GENOMIC DNA]</scope>
    <source>
        <strain evidence="1 2">Baltimore</strain>
    </source>
</reference>
<proteinExistence type="predicted"/>
<gene>
    <name evidence="1" type="ORF">ANCCAN_12627</name>
</gene>